<name>A0A162D1C1_9CRUS</name>
<reference evidence="1 2" key="1">
    <citation type="submission" date="2016-03" db="EMBL/GenBank/DDBJ databases">
        <title>EvidentialGene: Evidence-directed Construction of Genes on Genomes.</title>
        <authorList>
            <person name="Gilbert D.G."/>
            <person name="Choi J.-H."/>
            <person name="Mockaitis K."/>
            <person name="Colbourne J."/>
            <person name="Pfrender M."/>
        </authorList>
    </citation>
    <scope>NUCLEOTIDE SEQUENCE [LARGE SCALE GENOMIC DNA]</scope>
    <source>
        <strain evidence="1 2">Xinb3</strain>
        <tissue evidence="1">Complete organism</tissue>
    </source>
</reference>
<protein>
    <submittedName>
        <fullName evidence="1">Uncharacterized protein</fullName>
    </submittedName>
</protein>
<organism evidence="1 2">
    <name type="scientific">Daphnia magna</name>
    <dbReference type="NCBI Taxonomy" id="35525"/>
    <lineage>
        <taxon>Eukaryota</taxon>
        <taxon>Metazoa</taxon>
        <taxon>Ecdysozoa</taxon>
        <taxon>Arthropoda</taxon>
        <taxon>Crustacea</taxon>
        <taxon>Branchiopoda</taxon>
        <taxon>Diplostraca</taxon>
        <taxon>Cladocera</taxon>
        <taxon>Anomopoda</taxon>
        <taxon>Daphniidae</taxon>
        <taxon>Daphnia</taxon>
    </lineage>
</organism>
<dbReference type="AlphaFoldDB" id="A0A162D1C1"/>
<keyword evidence="2" id="KW-1185">Reference proteome</keyword>
<evidence type="ECO:0000313" key="1">
    <source>
        <dbReference type="EMBL" id="KZR97294.1"/>
    </source>
</evidence>
<dbReference type="Proteomes" id="UP000076858">
    <property type="component" value="Unassembled WGS sequence"/>
</dbReference>
<feature type="non-terminal residue" evidence="1">
    <location>
        <position position="1"/>
    </location>
</feature>
<gene>
    <name evidence="1" type="ORF">APZ42_007917</name>
</gene>
<comment type="caution">
    <text evidence="1">The sequence shown here is derived from an EMBL/GenBank/DDBJ whole genome shotgun (WGS) entry which is preliminary data.</text>
</comment>
<evidence type="ECO:0000313" key="2">
    <source>
        <dbReference type="Proteomes" id="UP000076858"/>
    </source>
</evidence>
<sequence length="44" mass="4889">EEESSTAVEGKPSMVEAEALSMCWMTEPTTAETDGPFVVERRNR</sequence>
<dbReference type="EMBL" id="LRGB01021964">
    <property type="protein sequence ID" value="KZR97294.1"/>
    <property type="molecule type" value="Genomic_DNA"/>
</dbReference>
<proteinExistence type="predicted"/>
<accession>A0A162D1C1</accession>